<dbReference type="InterPro" id="IPR037401">
    <property type="entry name" value="SnoaL-like"/>
</dbReference>
<protein>
    <submittedName>
        <fullName evidence="2">Nuclear transport factor 2 family protein</fullName>
    </submittedName>
</protein>
<dbReference type="OrthoDB" id="7857582at2"/>
<feature type="domain" description="SnoaL-like" evidence="1">
    <location>
        <begin position="11"/>
        <end position="113"/>
    </location>
</feature>
<comment type="caution">
    <text evidence="2">The sequence shown here is derived from an EMBL/GenBank/DDBJ whole genome shotgun (WGS) entry which is preliminary data.</text>
</comment>
<sequence>MTAQSTDHDIARQLYAAYDDHDAEAIERLYHADATHDEIAQQRSKRGAGEIAAGMQKLFGWLPDVRWQIGSIVAGQEGTVAVAYEMRATAPGKGSSVSLRGVQLITIDAGRIRHSEDYWDATTFQRQIS</sequence>
<dbReference type="AlphaFoldDB" id="A0A418V1Y4"/>
<gene>
    <name evidence="2" type="ORF">D4Q52_18570</name>
</gene>
<evidence type="ECO:0000259" key="1">
    <source>
        <dbReference type="Pfam" id="PF12680"/>
    </source>
</evidence>
<accession>A0A418V1Y4</accession>
<dbReference type="SUPFAM" id="SSF54427">
    <property type="entry name" value="NTF2-like"/>
    <property type="match status" value="1"/>
</dbReference>
<dbReference type="InterPro" id="IPR032710">
    <property type="entry name" value="NTF2-like_dom_sf"/>
</dbReference>
<dbReference type="Gene3D" id="3.10.450.50">
    <property type="match status" value="1"/>
</dbReference>
<dbReference type="Proteomes" id="UP000285523">
    <property type="component" value="Unassembled WGS sequence"/>
</dbReference>
<name>A0A418V1Y4_RHOPL</name>
<evidence type="ECO:0000313" key="3">
    <source>
        <dbReference type="Proteomes" id="UP000285523"/>
    </source>
</evidence>
<dbReference type="Pfam" id="PF12680">
    <property type="entry name" value="SnoaL_2"/>
    <property type="match status" value="1"/>
</dbReference>
<organism evidence="2 3">
    <name type="scientific">Rhodopseudomonas palustris</name>
    <dbReference type="NCBI Taxonomy" id="1076"/>
    <lineage>
        <taxon>Bacteria</taxon>
        <taxon>Pseudomonadati</taxon>
        <taxon>Pseudomonadota</taxon>
        <taxon>Alphaproteobacteria</taxon>
        <taxon>Hyphomicrobiales</taxon>
        <taxon>Nitrobacteraceae</taxon>
        <taxon>Rhodopseudomonas</taxon>
    </lineage>
</organism>
<evidence type="ECO:0000313" key="2">
    <source>
        <dbReference type="EMBL" id="RJF69935.1"/>
    </source>
</evidence>
<dbReference type="EMBL" id="QYYD01000020">
    <property type="protein sequence ID" value="RJF69935.1"/>
    <property type="molecule type" value="Genomic_DNA"/>
</dbReference>
<reference evidence="2 3" key="1">
    <citation type="submission" date="2018-09" db="EMBL/GenBank/DDBJ databases">
        <title>Draft genome sequence of Rhodopseudomonas palustris 2.1.18.</title>
        <authorList>
            <person name="Robertson S.L."/>
            <person name="Meyer T.E."/>
            <person name="Kyndt J.A."/>
        </authorList>
    </citation>
    <scope>NUCLEOTIDE SEQUENCE [LARGE SCALE GENOMIC DNA]</scope>
    <source>
        <strain evidence="2 3">2.1.18</strain>
    </source>
</reference>
<dbReference type="RefSeq" id="WP_119858062.1">
    <property type="nucleotide sequence ID" value="NZ_QYYD01000020.1"/>
</dbReference>
<proteinExistence type="predicted"/>